<sequence>MAPSADRLGYWGRPTSTLDWCEENYVVSFYIAEFWNTVSNLIMILPPIYGAIQTYKGGLEYRYVYSFLGLAAVGIGSWCFHMTLQYEMQLLDELPMIYSTCVFVYCLYECFKQKNTLGVFPIMLLFIFSVSVSVVYLQWKEPVFHQVMYGALVACLVMRSIFIVTWVYPWLKPVCYISLSVFLLGFMLWNIDNLACDSLRSTRQRLPPVVGAVTQFHAWWHILTGLGSYLHILFSLQIRSTFLKHRPKVKFLCGVWPMHHPDHQPVVRYTVPPYMDGAYEQHAVFQRYLLGSESAKSPRGLPHKHLRLWLPSRVKAKDAALHFRIACLTVFFTVHKCWKYSLDLSKTLP</sequence>
<evidence type="ECO:0000256" key="1">
    <source>
        <dbReference type="ARBA" id="ARBA00004141"/>
    </source>
</evidence>
<dbReference type="GO" id="GO:0006672">
    <property type="term" value="P:ceramide metabolic process"/>
    <property type="evidence" value="ECO:0007669"/>
    <property type="project" value="InterPro"/>
</dbReference>
<name>A0A060XGP8_ONCMY</name>
<keyword evidence="15" id="KW-0443">Lipid metabolism</keyword>
<evidence type="ECO:0000256" key="9">
    <source>
        <dbReference type="ARBA" id="ARBA00023136"/>
    </source>
</evidence>
<protein>
    <recommendedName>
        <fullName evidence="15">Alkaline ceramidase</fullName>
        <ecNumber evidence="15">3.5.1.-</ecNumber>
    </recommendedName>
</protein>
<comment type="catalytic activity">
    <reaction evidence="10">
        <text>N-(9Z-octadecenoyl)-sphing-4-enine + H2O = sphing-4-enine + (9Z)-octadecenoate</text>
        <dbReference type="Rhea" id="RHEA:41299"/>
        <dbReference type="ChEBI" id="CHEBI:15377"/>
        <dbReference type="ChEBI" id="CHEBI:30823"/>
        <dbReference type="ChEBI" id="CHEBI:57756"/>
        <dbReference type="ChEBI" id="CHEBI:77996"/>
    </reaction>
    <physiologicalReaction direction="left-to-right" evidence="10">
        <dbReference type="Rhea" id="RHEA:41300"/>
    </physiologicalReaction>
</comment>
<feature type="binding site" evidence="13">
    <location>
        <position position="20"/>
    </location>
    <ligand>
        <name>Ca(2+)</name>
        <dbReference type="ChEBI" id="CHEBI:29108"/>
    </ligand>
</feature>
<comment type="similarity">
    <text evidence="4 15">Belongs to the alkaline ceramidase family.</text>
</comment>
<feature type="binding site" evidence="14">
    <location>
        <position position="217"/>
    </location>
    <ligand>
        <name>Zn(2+)</name>
        <dbReference type="ChEBI" id="CHEBI:29105"/>
        <note>catalytic</note>
    </ligand>
</feature>
<evidence type="ECO:0000256" key="13">
    <source>
        <dbReference type="PIRSR" id="PIRSR608901-1"/>
    </source>
</evidence>
<keyword evidence="6 15" id="KW-0378">Hydrolase</keyword>
<dbReference type="PANTHER" id="PTHR46187:SF3">
    <property type="entry name" value="ALKALINE CERAMIDASE 3"/>
    <property type="match status" value="1"/>
</dbReference>
<dbReference type="UniPathway" id="UPA00222"/>
<feature type="binding site" evidence="13">
    <location>
        <position position="22"/>
    </location>
    <ligand>
        <name>Ca(2+)</name>
        <dbReference type="ChEBI" id="CHEBI:29108"/>
    </ligand>
</feature>
<keyword evidence="7" id="KW-0746">Sphingolipid metabolism</keyword>
<feature type="transmembrane region" description="Helical" evidence="15">
    <location>
        <begin position="174"/>
        <end position="191"/>
    </location>
</feature>
<comment type="catalytic activity">
    <reaction evidence="12">
        <text>an N-acylsphinganine + H2O = sphinganine + a fatty acid</text>
        <dbReference type="Rhea" id="RHEA:33551"/>
        <dbReference type="ChEBI" id="CHEBI:15377"/>
        <dbReference type="ChEBI" id="CHEBI:28868"/>
        <dbReference type="ChEBI" id="CHEBI:31488"/>
        <dbReference type="ChEBI" id="CHEBI:57817"/>
    </reaction>
    <physiologicalReaction direction="left-to-right" evidence="12">
        <dbReference type="Rhea" id="RHEA:33552"/>
    </physiologicalReaction>
</comment>
<organism evidence="16 17">
    <name type="scientific">Oncorhynchus mykiss</name>
    <name type="common">Rainbow trout</name>
    <name type="synonym">Salmo gairdneri</name>
    <dbReference type="NCBI Taxonomy" id="8022"/>
    <lineage>
        <taxon>Eukaryota</taxon>
        <taxon>Metazoa</taxon>
        <taxon>Chordata</taxon>
        <taxon>Craniata</taxon>
        <taxon>Vertebrata</taxon>
        <taxon>Euteleostomi</taxon>
        <taxon>Actinopterygii</taxon>
        <taxon>Neopterygii</taxon>
        <taxon>Teleostei</taxon>
        <taxon>Protacanthopterygii</taxon>
        <taxon>Salmoniformes</taxon>
        <taxon>Salmonidae</taxon>
        <taxon>Salmoninae</taxon>
        <taxon>Oncorhynchus</taxon>
    </lineage>
</organism>
<keyword evidence="5 15" id="KW-0812">Transmembrane</keyword>
<feature type="transmembrane region" description="Helical" evidence="15">
    <location>
        <begin position="118"/>
        <end position="137"/>
    </location>
</feature>
<comment type="function">
    <text evidence="15">Hydrolyzes the sphingolipid ceramide into sphingosine and free fatty acid.</text>
</comment>
<feature type="binding site" evidence="14">
    <location>
        <position position="221"/>
    </location>
    <ligand>
        <name>Zn(2+)</name>
        <dbReference type="ChEBI" id="CHEBI:29105"/>
        <note>catalytic</note>
    </ligand>
</feature>
<feature type="binding site" evidence="13">
    <location>
        <position position="33"/>
    </location>
    <ligand>
        <name>Ca(2+)</name>
        <dbReference type="ChEBI" id="CHEBI:29108"/>
    </ligand>
</feature>
<dbReference type="PaxDb" id="8022-A0A060XGP8"/>
<dbReference type="EC" id="3.5.1.-" evidence="15"/>
<evidence type="ECO:0000256" key="10">
    <source>
        <dbReference type="ARBA" id="ARBA00047401"/>
    </source>
</evidence>
<comment type="pathway">
    <text evidence="2">Lipid metabolism; sphingolipid metabolism.</text>
</comment>
<evidence type="ECO:0000313" key="16">
    <source>
        <dbReference type="EMBL" id="CDQ76504.1"/>
    </source>
</evidence>
<feature type="transmembrane region" description="Helical" evidence="15">
    <location>
        <begin position="95"/>
        <end position="111"/>
    </location>
</feature>
<gene>
    <name evidence="16" type="ORF">GSONMT00002891001</name>
</gene>
<dbReference type="AlphaFoldDB" id="A0A060XGP8"/>
<dbReference type="STRING" id="8022.A0A060XGP8"/>
<evidence type="ECO:0000256" key="5">
    <source>
        <dbReference type="ARBA" id="ARBA00022692"/>
    </source>
</evidence>
<dbReference type="GO" id="GO:0071602">
    <property type="term" value="P:phytosphingosine biosynthetic process"/>
    <property type="evidence" value="ECO:0007669"/>
    <property type="project" value="TreeGrafter"/>
</dbReference>
<reference evidence="16" key="2">
    <citation type="submission" date="2014-03" db="EMBL/GenBank/DDBJ databases">
        <authorList>
            <person name="Genoscope - CEA"/>
        </authorList>
    </citation>
    <scope>NUCLEOTIDE SEQUENCE</scope>
</reference>
<proteinExistence type="inferred from homology"/>
<keyword evidence="13" id="KW-0479">Metal-binding</keyword>
<dbReference type="PANTHER" id="PTHR46187">
    <property type="entry name" value="ALKALINE CERAMIDASE 3"/>
    <property type="match status" value="1"/>
</dbReference>
<feature type="binding site" evidence="14">
    <location>
        <position position="81"/>
    </location>
    <ligand>
        <name>Zn(2+)</name>
        <dbReference type="ChEBI" id="CHEBI:29105"/>
        <note>catalytic</note>
    </ligand>
</feature>
<dbReference type="GO" id="GO:0005789">
    <property type="term" value="C:endoplasmic reticulum membrane"/>
    <property type="evidence" value="ECO:0007669"/>
    <property type="project" value="TreeGrafter"/>
</dbReference>
<keyword evidence="8 15" id="KW-1133">Transmembrane helix</keyword>
<evidence type="ECO:0000256" key="3">
    <source>
        <dbReference type="ARBA" id="ARBA00004991"/>
    </source>
</evidence>
<dbReference type="EMBL" id="FR905146">
    <property type="protein sequence ID" value="CDQ76504.1"/>
    <property type="molecule type" value="Genomic_DNA"/>
</dbReference>
<comment type="pathway">
    <text evidence="3">Sphingolipid metabolism.</text>
</comment>
<evidence type="ECO:0000256" key="11">
    <source>
        <dbReference type="ARBA" id="ARBA00048323"/>
    </source>
</evidence>
<comment type="cofactor">
    <cofactor evidence="14">
        <name>Zn(2+)</name>
        <dbReference type="ChEBI" id="CHEBI:29105"/>
    </cofactor>
</comment>
<comment type="subcellular location">
    <subcellularLocation>
        <location evidence="1">Membrane</location>
        <topology evidence="1">Multi-pass membrane protein</topology>
    </subcellularLocation>
</comment>
<evidence type="ECO:0000256" key="2">
    <source>
        <dbReference type="ARBA" id="ARBA00004760"/>
    </source>
</evidence>
<keyword evidence="9 15" id="KW-0472">Membrane</keyword>
<evidence type="ECO:0000256" key="6">
    <source>
        <dbReference type="ARBA" id="ARBA00022801"/>
    </source>
</evidence>
<comment type="catalytic activity">
    <reaction evidence="11">
        <text>an N-acylsphing-4-enine + H2O = sphing-4-enine + a fatty acid</text>
        <dbReference type="Rhea" id="RHEA:20856"/>
        <dbReference type="ChEBI" id="CHEBI:15377"/>
        <dbReference type="ChEBI" id="CHEBI:28868"/>
        <dbReference type="ChEBI" id="CHEBI:52639"/>
        <dbReference type="ChEBI" id="CHEBI:57756"/>
        <dbReference type="EC" id="3.5.1.23"/>
    </reaction>
    <physiologicalReaction direction="left-to-right" evidence="11">
        <dbReference type="Rhea" id="RHEA:20857"/>
    </physiologicalReaction>
</comment>
<dbReference type="InterPro" id="IPR008901">
    <property type="entry name" value="ACER"/>
</dbReference>
<dbReference type="Proteomes" id="UP000193380">
    <property type="component" value="Unassembled WGS sequence"/>
</dbReference>
<evidence type="ECO:0000256" key="15">
    <source>
        <dbReference type="RuleBase" id="RU364079"/>
    </source>
</evidence>
<evidence type="ECO:0000256" key="12">
    <source>
        <dbReference type="ARBA" id="ARBA00049511"/>
    </source>
</evidence>
<reference evidence="16" key="1">
    <citation type="journal article" date="2014" name="Nat. Commun.">
        <title>The rainbow trout genome provides novel insights into evolution after whole-genome duplication in vertebrates.</title>
        <authorList>
            <person name="Berthelot C."/>
            <person name="Brunet F."/>
            <person name="Chalopin D."/>
            <person name="Juanchich A."/>
            <person name="Bernard M."/>
            <person name="Noel B."/>
            <person name="Bento P."/>
            <person name="Da Silva C."/>
            <person name="Labadie K."/>
            <person name="Alberti A."/>
            <person name="Aury J.M."/>
            <person name="Louis A."/>
            <person name="Dehais P."/>
            <person name="Bardou P."/>
            <person name="Montfort J."/>
            <person name="Klopp C."/>
            <person name="Cabau C."/>
            <person name="Gaspin C."/>
            <person name="Thorgaard G.H."/>
            <person name="Boussaha M."/>
            <person name="Quillet E."/>
            <person name="Guyomard R."/>
            <person name="Galiana D."/>
            <person name="Bobe J."/>
            <person name="Volff J.N."/>
            <person name="Genet C."/>
            <person name="Wincker P."/>
            <person name="Jaillon O."/>
            <person name="Roest Crollius H."/>
            <person name="Guiguen Y."/>
        </authorList>
    </citation>
    <scope>NUCLEOTIDE SEQUENCE [LARGE SCALE GENOMIC DNA]</scope>
</reference>
<feature type="binding site" evidence="13">
    <location>
        <position position="24"/>
    </location>
    <ligand>
        <name>Ca(2+)</name>
        <dbReference type="ChEBI" id="CHEBI:29108"/>
    </ligand>
</feature>
<feature type="binding site" evidence="13">
    <location>
        <position position="19"/>
    </location>
    <ligand>
        <name>Ca(2+)</name>
        <dbReference type="ChEBI" id="CHEBI:29108"/>
    </ligand>
</feature>
<evidence type="ECO:0000313" key="17">
    <source>
        <dbReference type="Proteomes" id="UP000193380"/>
    </source>
</evidence>
<keyword evidence="14" id="KW-0862">Zinc</keyword>
<dbReference type="GO" id="GO:0046512">
    <property type="term" value="P:sphingosine biosynthetic process"/>
    <property type="evidence" value="ECO:0007669"/>
    <property type="project" value="UniProtKB-ARBA"/>
</dbReference>
<dbReference type="GO" id="GO:0017040">
    <property type="term" value="F:N-acylsphingosine amidohydrolase activity"/>
    <property type="evidence" value="ECO:0007669"/>
    <property type="project" value="UniProtKB-EC"/>
</dbReference>
<evidence type="ECO:0000256" key="4">
    <source>
        <dbReference type="ARBA" id="ARBA00009780"/>
    </source>
</evidence>
<dbReference type="Pfam" id="PF05875">
    <property type="entry name" value="Ceramidase"/>
    <property type="match status" value="1"/>
</dbReference>
<feature type="transmembrane region" description="Helical" evidence="15">
    <location>
        <begin position="218"/>
        <end position="238"/>
    </location>
</feature>
<dbReference type="GO" id="GO:0046872">
    <property type="term" value="F:metal ion binding"/>
    <property type="evidence" value="ECO:0007669"/>
    <property type="project" value="UniProtKB-KW"/>
</dbReference>
<keyword evidence="13" id="KW-0106">Calcium</keyword>
<feature type="transmembrane region" description="Helical" evidence="15">
    <location>
        <begin position="143"/>
        <end position="167"/>
    </location>
</feature>
<feature type="transmembrane region" description="Helical" evidence="15">
    <location>
        <begin position="34"/>
        <end position="52"/>
    </location>
</feature>
<evidence type="ECO:0000256" key="7">
    <source>
        <dbReference type="ARBA" id="ARBA00022919"/>
    </source>
</evidence>
<feature type="transmembrane region" description="Helical" evidence="15">
    <location>
        <begin position="64"/>
        <end position="83"/>
    </location>
</feature>
<accession>A0A060XGP8</accession>
<evidence type="ECO:0000256" key="14">
    <source>
        <dbReference type="PIRSR" id="PIRSR608901-2"/>
    </source>
</evidence>
<evidence type="ECO:0000256" key="8">
    <source>
        <dbReference type="ARBA" id="ARBA00022989"/>
    </source>
</evidence>